<evidence type="ECO:0000256" key="1">
    <source>
        <dbReference type="SAM" id="Coils"/>
    </source>
</evidence>
<evidence type="ECO:0000256" key="3">
    <source>
        <dbReference type="SAM" id="Phobius"/>
    </source>
</evidence>
<keyword evidence="3" id="KW-1133">Transmembrane helix</keyword>
<accession>A0ABQ6MNS9</accession>
<sequence length="705" mass="79066">MLARLASSKTVRPLLLSNVTLDLLPELTVLTGPSGSGKSSLLQLLAGDLSPSSPSSPSSVVTRTHAPVYIDRFSLPSSSPSPSSSSSSSLPYIPAPAAPSSLQSRLLRALPPSPPLLLLDEPWDHLATPSQQRALAGWLDECARSGGFAVVLATHKSSPSPPKYFFVYGLPRSGAQYLSELIRSNTDPHHLQDCSLLTSPSAVGVASHHQSHAESRRPDTHHLPDLDHERPATFPRHGLVTRHSLKEMQCPVGETLFIHITKDPYAWLASVSGEQPRRSLVNQVATTKWSKDGDRYANAMAMRSAKVKAGLSLEHFRGVEHFSAVKYEDFLDGAVESLRDLLLRHAVPQNSKFKGVFHASSNFDGVLKKKEGGGGEEKKRKYLDHIGKPFERFSFYVEEKYLGYYDKTLMDTVTRGLDKSLEARVGYAVPPEHFHAKHEARVAKKKTFFGKVKSAAMKLVWWTLLPAVVILGVLAPLAVWLAHSAEAKDTVEQGDGVTEEQDERRRAEKNAREEKARATGVLRAGWFEAVDVDSGQPYYYNRATNEVLWERPVEPGAGAGKKDDDFALTESNAQEFEEAVQMVAREQARSAEEVGVITDKLRRRFRKKEREKEQQRLAVEAQVEQLRQQQEAQRAAELQRAEWERRQAWEAEQQRLRGDEYDAYMERQRSMKPELRVGGQTAEEFKQSREEKLAQEQYIREMEMY</sequence>
<feature type="region of interest" description="Disordered" evidence="2">
    <location>
        <begin position="205"/>
        <end position="227"/>
    </location>
</feature>
<evidence type="ECO:0000259" key="4">
    <source>
        <dbReference type="PROSITE" id="PS50020"/>
    </source>
</evidence>
<evidence type="ECO:0000256" key="2">
    <source>
        <dbReference type="SAM" id="MobiDB-lite"/>
    </source>
</evidence>
<dbReference type="Gene3D" id="2.20.70.10">
    <property type="match status" value="1"/>
</dbReference>
<feature type="compositionally biased region" description="Basic and acidic residues" evidence="2">
    <location>
        <begin position="211"/>
        <end position="227"/>
    </location>
</feature>
<dbReference type="PANTHER" id="PTHR43514">
    <property type="entry name" value="ABC TRANSPORTER I FAMILY MEMBER 10"/>
    <property type="match status" value="1"/>
</dbReference>
<dbReference type="InterPro" id="IPR036020">
    <property type="entry name" value="WW_dom_sf"/>
</dbReference>
<feature type="coiled-coil region" evidence="1">
    <location>
        <begin position="598"/>
        <end position="646"/>
    </location>
</feature>
<keyword evidence="1" id="KW-0175">Coiled coil</keyword>
<dbReference type="Gene3D" id="3.40.50.300">
    <property type="entry name" value="P-loop containing nucleotide triphosphate hydrolases"/>
    <property type="match status" value="2"/>
</dbReference>
<protein>
    <recommendedName>
        <fullName evidence="4">WW domain-containing protein</fullName>
    </recommendedName>
</protein>
<dbReference type="SMART" id="SM00456">
    <property type="entry name" value="WW"/>
    <property type="match status" value="1"/>
</dbReference>
<keyword evidence="3" id="KW-0812">Transmembrane</keyword>
<dbReference type="EMBL" id="BRYB01001595">
    <property type="protein sequence ID" value="GMI29269.1"/>
    <property type="molecule type" value="Genomic_DNA"/>
</dbReference>
<feature type="compositionally biased region" description="Basic and acidic residues" evidence="2">
    <location>
        <begin position="502"/>
        <end position="514"/>
    </location>
</feature>
<dbReference type="SMART" id="SM00382">
    <property type="entry name" value="AAA"/>
    <property type="match status" value="1"/>
</dbReference>
<dbReference type="InterPro" id="IPR050334">
    <property type="entry name" value="Molybdenum_import_ModC"/>
</dbReference>
<keyword evidence="6" id="KW-1185">Reference proteome</keyword>
<name>A0ABQ6MNS9_9STRA</name>
<dbReference type="SUPFAM" id="SSF51045">
    <property type="entry name" value="WW domain"/>
    <property type="match status" value="1"/>
</dbReference>
<feature type="region of interest" description="Disordered" evidence="2">
    <location>
        <begin position="672"/>
        <end position="691"/>
    </location>
</feature>
<proteinExistence type="predicted"/>
<dbReference type="SUPFAM" id="SSF52540">
    <property type="entry name" value="P-loop containing nucleoside triphosphate hydrolases"/>
    <property type="match status" value="2"/>
</dbReference>
<dbReference type="PROSITE" id="PS50020">
    <property type="entry name" value="WW_DOMAIN_2"/>
    <property type="match status" value="1"/>
</dbReference>
<dbReference type="Pfam" id="PF00397">
    <property type="entry name" value="WW"/>
    <property type="match status" value="1"/>
</dbReference>
<reference evidence="5 6" key="1">
    <citation type="journal article" date="2023" name="Commun. Biol.">
        <title>Genome analysis of Parmales, the sister group of diatoms, reveals the evolutionary specialization of diatoms from phago-mixotrophs to photoautotrophs.</title>
        <authorList>
            <person name="Ban H."/>
            <person name="Sato S."/>
            <person name="Yoshikawa S."/>
            <person name="Yamada K."/>
            <person name="Nakamura Y."/>
            <person name="Ichinomiya M."/>
            <person name="Sato N."/>
            <person name="Blanc-Mathieu R."/>
            <person name="Endo H."/>
            <person name="Kuwata A."/>
            <person name="Ogata H."/>
        </authorList>
    </citation>
    <scope>NUCLEOTIDE SEQUENCE [LARGE SCALE GENOMIC DNA]</scope>
</reference>
<dbReference type="InterPro" id="IPR001202">
    <property type="entry name" value="WW_dom"/>
</dbReference>
<comment type="caution">
    <text evidence="5">The sequence shown here is derived from an EMBL/GenBank/DDBJ whole genome shotgun (WGS) entry which is preliminary data.</text>
</comment>
<dbReference type="Proteomes" id="UP001165060">
    <property type="component" value="Unassembled WGS sequence"/>
</dbReference>
<dbReference type="InterPro" id="IPR003593">
    <property type="entry name" value="AAA+_ATPase"/>
</dbReference>
<dbReference type="InterPro" id="IPR027417">
    <property type="entry name" value="P-loop_NTPase"/>
</dbReference>
<keyword evidence="3" id="KW-0472">Membrane</keyword>
<feature type="domain" description="WW" evidence="4">
    <location>
        <begin position="520"/>
        <end position="554"/>
    </location>
</feature>
<dbReference type="PANTHER" id="PTHR43514:SF4">
    <property type="entry name" value="ABC TRANSPORTER I FAMILY MEMBER 10"/>
    <property type="match status" value="1"/>
</dbReference>
<gene>
    <name evidence="5" type="ORF">TeGR_g3998</name>
</gene>
<dbReference type="CDD" id="cd00201">
    <property type="entry name" value="WW"/>
    <property type="match status" value="1"/>
</dbReference>
<feature type="region of interest" description="Disordered" evidence="2">
    <location>
        <begin position="490"/>
        <end position="514"/>
    </location>
</feature>
<organism evidence="5 6">
    <name type="scientific">Tetraparma gracilis</name>
    <dbReference type="NCBI Taxonomy" id="2962635"/>
    <lineage>
        <taxon>Eukaryota</taxon>
        <taxon>Sar</taxon>
        <taxon>Stramenopiles</taxon>
        <taxon>Ochrophyta</taxon>
        <taxon>Bolidophyceae</taxon>
        <taxon>Parmales</taxon>
        <taxon>Triparmaceae</taxon>
        <taxon>Tetraparma</taxon>
    </lineage>
</organism>
<feature type="transmembrane region" description="Helical" evidence="3">
    <location>
        <begin position="459"/>
        <end position="482"/>
    </location>
</feature>
<evidence type="ECO:0000313" key="6">
    <source>
        <dbReference type="Proteomes" id="UP001165060"/>
    </source>
</evidence>
<evidence type="ECO:0000313" key="5">
    <source>
        <dbReference type="EMBL" id="GMI29269.1"/>
    </source>
</evidence>